<keyword evidence="4 5" id="KW-0472">Membrane</keyword>
<accession>A0ABU9CYN8</accession>
<feature type="transmembrane region" description="Helical" evidence="5">
    <location>
        <begin position="89"/>
        <end position="108"/>
    </location>
</feature>
<dbReference type="RefSeq" id="WP_341441762.1">
    <property type="nucleotide sequence ID" value="NZ_JBBPCN010000001.1"/>
</dbReference>
<protein>
    <submittedName>
        <fullName evidence="6">Isoprenylcysteine carboxylmethyltransferase family protein</fullName>
        <ecNumber evidence="6">2.1.1.100</ecNumber>
        <ecNumber evidence="6">2.1.1.334</ecNumber>
    </submittedName>
</protein>
<evidence type="ECO:0000256" key="3">
    <source>
        <dbReference type="ARBA" id="ARBA00022989"/>
    </source>
</evidence>
<name>A0ABU9CYN8_9NOCA</name>
<dbReference type="Pfam" id="PF04140">
    <property type="entry name" value="ICMT"/>
    <property type="match status" value="1"/>
</dbReference>
<proteinExistence type="predicted"/>
<evidence type="ECO:0000256" key="1">
    <source>
        <dbReference type="ARBA" id="ARBA00004141"/>
    </source>
</evidence>
<evidence type="ECO:0000313" key="7">
    <source>
        <dbReference type="Proteomes" id="UP001456513"/>
    </source>
</evidence>
<gene>
    <name evidence="6" type="ORF">AABD04_15925</name>
</gene>
<dbReference type="EC" id="2.1.1.100" evidence="6"/>
<feature type="transmembrane region" description="Helical" evidence="5">
    <location>
        <begin position="20"/>
        <end position="38"/>
    </location>
</feature>
<evidence type="ECO:0000256" key="4">
    <source>
        <dbReference type="ARBA" id="ARBA00023136"/>
    </source>
</evidence>
<organism evidence="6 7">
    <name type="scientific">Rhodococcus navarretei</name>
    <dbReference type="NCBI Taxonomy" id="3128981"/>
    <lineage>
        <taxon>Bacteria</taxon>
        <taxon>Bacillati</taxon>
        <taxon>Actinomycetota</taxon>
        <taxon>Actinomycetes</taxon>
        <taxon>Mycobacteriales</taxon>
        <taxon>Nocardiaceae</taxon>
        <taxon>Rhodococcus</taxon>
    </lineage>
</organism>
<sequence length="206" mass="22273">MSEKLSRVIAEKLPLFVTDRSTAAVLATAFTGFMWSEYKMGMRKPRTGSSNRDNGSGRAVGRGLVLSYGGGLLMSVISPATVCTRHRRAVFVTGLATAILGQALRVSAARTLGESFTFVVHTHPDQLVVRTGPYRFIRHPSYAGALICALGFCVAYGNWLSPVMVTFLAGGYVRRIPSEETAMLEGLGGAYGDYMARSKRLVPLVF</sequence>
<dbReference type="InterPro" id="IPR007269">
    <property type="entry name" value="ICMT_MeTrfase"/>
</dbReference>
<keyword evidence="7" id="KW-1185">Reference proteome</keyword>
<reference evidence="6 7" key="1">
    <citation type="submission" date="2024-03" db="EMBL/GenBank/DDBJ databases">
        <title>Rhodococcus navarretei sp. nov. and Pseudarthrobacter quantumdoti sp. nov., two new species with the ability to biosynthesize Quantum Dots isolated from soil samples at Union Glacier, Antarctica.</title>
        <authorList>
            <person name="Vargas M."/>
        </authorList>
    </citation>
    <scope>NUCLEOTIDE SEQUENCE [LARGE SCALE GENOMIC DNA]</scope>
    <source>
        <strain evidence="6 7">EXRC-4A-4</strain>
    </source>
</reference>
<feature type="transmembrane region" description="Helical" evidence="5">
    <location>
        <begin position="59"/>
        <end position="77"/>
    </location>
</feature>
<keyword evidence="2 5" id="KW-0812">Transmembrane</keyword>
<comment type="caution">
    <text evidence="6">The sequence shown here is derived from an EMBL/GenBank/DDBJ whole genome shotgun (WGS) entry which is preliminary data.</text>
</comment>
<keyword evidence="6" id="KW-0489">Methyltransferase</keyword>
<dbReference type="GO" id="GO:0004671">
    <property type="term" value="F:protein C-terminal S-isoprenylcysteine carboxyl O-methyltransferase activity"/>
    <property type="evidence" value="ECO:0007669"/>
    <property type="project" value="UniProtKB-EC"/>
</dbReference>
<dbReference type="PANTHER" id="PTHR12714">
    <property type="entry name" value="PROTEIN-S ISOPRENYLCYSTEINE O-METHYLTRANSFERASE"/>
    <property type="match status" value="1"/>
</dbReference>
<dbReference type="Proteomes" id="UP001456513">
    <property type="component" value="Unassembled WGS sequence"/>
</dbReference>
<evidence type="ECO:0000256" key="5">
    <source>
        <dbReference type="SAM" id="Phobius"/>
    </source>
</evidence>
<keyword evidence="3 5" id="KW-1133">Transmembrane helix</keyword>
<evidence type="ECO:0000256" key="2">
    <source>
        <dbReference type="ARBA" id="ARBA00022692"/>
    </source>
</evidence>
<dbReference type="EC" id="2.1.1.334" evidence="6"/>
<dbReference type="Gene3D" id="1.20.120.1630">
    <property type="match status" value="1"/>
</dbReference>
<keyword evidence="6" id="KW-0808">Transferase</keyword>
<comment type="subcellular location">
    <subcellularLocation>
        <location evidence="1">Membrane</location>
        <topology evidence="1">Multi-pass membrane protein</topology>
    </subcellularLocation>
</comment>
<dbReference type="PANTHER" id="PTHR12714:SF9">
    <property type="entry name" value="PROTEIN-S-ISOPRENYLCYSTEINE O-METHYLTRANSFERASE"/>
    <property type="match status" value="1"/>
</dbReference>
<dbReference type="EMBL" id="JBBPCN010000001">
    <property type="protein sequence ID" value="MEK8072329.1"/>
    <property type="molecule type" value="Genomic_DNA"/>
</dbReference>
<dbReference type="GO" id="GO:0032259">
    <property type="term" value="P:methylation"/>
    <property type="evidence" value="ECO:0007669"/>
    <property type="project" value="UniProtKB-KW"/>
</dbReference>
<feature type="transmembrane region" description="Helical" evidence="5">
    <location>
        <begin position="140"/>
        <end position="159"/>
    </location>
</feature>
<evidence type="ECO:0000313" key="6">
    <source>
        <dbReference type="EMBL" id="MEK8072329.1"/>
    </source>
</evidence>